<dbReference type="RefSeq" id="WP_275228637.1">
    <property type="nucleotide sequence ID" value="NZ_JARESE010000043.1"/>
</dbReference>
<keyword evidence="3" id="KW-1185">Reference proteome</keyword>
<proteinExistence type="predicted"/>
<feature type="transmembrane region" description="Helical" evidence="1">
    <location>
        <begin position="51"/>
        <end position="68"/>
    </location>
</feature>
<keyword evidence="1" id="KW-0812">Transmembrane</keyword>
<dbReference type="Proteomes" id="UP001216253">
    <property type="component" value="Unassembled WGS sequence"/>
</dbReference>
<sequence length="106" mass="11731">MNSYAMHEHYQKAMDAIADRFYKAMGLTTLVCFSFAWGILSHDPTSMRDALGNGFLVLAGMFLVMAIMRPAAVRKVKLVDARYDEDHRATFGEAPKLALTGLFPGA</sequence>
<keyword evidence="1" id="KW-0472">Membrane</keyword>
<evidence type="ECO:0000313" key="2">
    <source>
        <dbReference type="EMBL" id="MDE8652553.1"/>
    </source>
</evidence>
<evidence type="ECO:0000313" key="3">
    <source>
        <dbReference type="Proteomes" id="UP001216253"/>
    </source>
</evidence>
<comment type="caution">
    <text evidence="2">The sequence shown here is derived from an EMBL/GenBank/DDBJ whole genome shotgun (WGS) entry which is preliminary data.</text>
</comment>
<name>A0ABT5WR77_9SPHN</name>
<accession>A0ABT5WR77</accession>
<organism evidence="2 3">
    <name type="scientific">Novosphingobium album</name>
    <name type="common">ex Liu et al. 2023</name>
    <dbReference type="NCBI Taxonomy" id="3031130"/>
    <lineage>
        <taxon>Bacteria</taxon>
        <taxon>Pseudomonadati</taxon>
        <taxon>Pseudomonadota</taxon>
        <taxon>Alphaproteobacteria</taxon>
        <taxon>Sphingomonadales</taxon>
        <taxon>Sphingomonadaceae</taxon>
        <taxon>Novosphingobium</taxon>
    </lineage>
</organism>
<feature type="transmembrane region" description="Helical" evidence="1">
    <location>
        <begin position="21"/>
        <end position="39"/>
    </location>
</feature>
<evidence type="ECO:0000256" key="1">
    <source>
        <dbReference type="SAM" id="Phobius"/>
    </source>
</evidence>
<keyword evidence="1" id="KW-1133">Transmembrane helix</keyword>
<gene>
    <name evidence="2" type="ORF">PYV00_12660</name>
</gene>
<reference evidence="2 3" key="1">
    <citation type="submission" date="2023-03" db="EMBL/GenBank/DDBJ databases">
        <title>NovoSphingobium album sp. nov. isolated from polycyclic aromatic hydrocarbons- and heavy-metal polluted soil.</title>
        <authorList>
            <person name="Liu Z."/>
            <person name="Wang K."/>
        </authorList>
    </citation>
    <scope>NUCLEOTIDE SEQUENCE [LARGE SCALE GENOMIC DNA]</scope>
    <source>
        <strain evidence="2 3">H3SJ31-1</strain>
    </source>
</reference>
<protein>
    <submittedName>
        <fullName evidence="2">Uncharacterized protein</fullName>
    </submittedName>
</protein>
<dbReference type="EMBL" id="JARESE010000043">
    <property type="protein sequence ID" value="MDE8652553.1"/>
    <property type="molecule type" value="Genomic_DNA"/>
</dbReference>